<reference evidence="2 3" key="1">
    <citation type="submission" date="2020-12" db="EMBL/GenBank/DDBJ databases">
        <title>Sphingomonas sp.</title>
        <authorList>
            <person name="Kim M.K."/>
        </authorList>
    </citation>
    <scope>NUCLEOTIDE SEQUENCE [LARGE SCALE GENOMIC DNA]</scope>
    <source>
        <strain evidence="2 3">BT552</strain>
    </source>
</reference>
<feature type="domain" description="TadE-like" evidence="1">
    <location>
        <begin position="2"/>
        <end position="41"/>
    </location>
</feature>
<evidence type="ECO:0000313" key="2">
    <source>
        <dbReference type="EMBL" id="MBM6574821.1"/>
    </source>
</evidence>
<accession>A0ABS2D1N0</accession>
<dbReference type="InterPro" id="IPR012495">
    <property type="entry name" value="TadE-like_dom"/>
</dbReference>
<proteinExistence type="predicted"/>
<dbReference type="Pfam" id="PF07811">
    <property type="entry name" value="TadE"/>
    <property type="match status" value="1"/>
</dbReference>
<gene>
    <name evidence="2" type="ORF">ILT43_00425</name>
</gene>
<evidence type="ECO:0000313" key="3">
    <source>
        <dbReference type="Proteomes" id="UP000763641"/>
    </source>
</evidence>
<protein>
    <submittedName>
        <fullName evidence="2">Pilus assembly protein</fullName>
    </submittedName>
</protein>
<comment type="caution">
    <text evidence="2">The sequence shown here is derived from an EMBL/GenBank/DDBJ whole genome shotgun (WGS) entry which is preliminary data.</text>
</comment>
<dbReference type="RefSeq" id="WP_204193158.1">
    <property type="nucleotide sequence ID" value="NZ_JAFEMC010000001.1"/>
</dbReference>
<dbReference type="Proteomes" id="UP000763641">
    <property type="component" value="Unassembled WGS sequence"/>
</dbReference>
<dbReference type="EMBL" id="JAFEMC010000001">
    <property type="protein sequence ID" value="MBM6574821.1"/>
    <property type="molecule type" value="Genomic_DNA"/>
</dbReference>
<name>A0ABS2D1N0_9SPHN</name>
<organism evidence="2 3">
    <name type="scientific">Sphingomonas longa</name>
    <dbReference type="NCBI Taxonomy" id="2778730"/>
    <lineage>
        <taxon>Bacteria</taxon>
        <taxon>Pseudomonadati</taxon>
        <taxon>Pseudomonadota</taxon>
        <taxon>Alphaproteobacteria</taxon>
        <taxon>Sphingomonadales</taxon>
        <taxon>Sphingomonadaceae</taxon>
        <taxon>Sphingomonas</taxon>
    </lineage>
</organism>
<evidence type="ECO:0000259" key="1">
    <source>
        <dbReference type="Pfam" id="PF07811"/>
    </source>
</evidence>
<sequence>MAVEFAICASAFFALLIACAQTVLIFFAQQALQTGAEAGARYIMTGQAKQAAMSAAQFRTYACGQMPRIFDCNNLIVDVRTATDFSNIDTDTPGITYNPDGTVSNAWQFNSGGSQSIMIVRLMYFWNVQLGPLSLDFSNAGRGKRLLIGTMVFKSEPYRS</sequence>
<keyword evidence="3" id="KW-1185">Reference proteome</keyword>